<dbReference type="AlphaFoldDB" id="A0A1C1YZY3"/>
<protein>
    <submittedName>
        <fullName evidence="1">Uncharacterized protein</fullName>
    </submittedName>
</protein>
<dbReference type="Proteomes" id="UP000094795">
    <property type="component" value="Unassembled WGS sequence"/>
</dbReference>
<name>A0A1C1YZY3_9HYPH</name>
<organism evidence="1 2">
    <name type="scientific">Hoeflea olei</name>
    <dbReference type="NCBI Taxonomy" id="1480615"/>
    <lineage>
        <taxon>Bacteria</taxon>
        <taxon>Pseudomonadati</taxon>
        <taxon>Pseudomonadota</taxon>
        <taxon>Alphaproteobacteria</taxon>
        <taxon>Hyphomicrobiales</taxon>
        <taxon>Rhizobiaceae</taxon>
        <taxon>Hoeflea</taxon>
    </lineage>
</organism>
<reference evidence="1 2" key="1">
    <citation type="submission" date="2015-12" db="EMBL/GenBank/DDBJ databases">
        <authorList>
            <person name="Shamseldin A."/>
            <person name="Moawad H."/>
            <person name="Abd El-Rahim W.M."/>
            <person name="Sadowsky M.J."/>
        </authorList>
    </citation>
    <scope>NUCLEOTIDE SEQUENCE [LARGE SCALE GENOMIC DNA]</scope>
    <source>
        <strain evidence="1 2">JC234</strain>
    </source>
</reference>
<comment type="caution">
    <text evidence="1">The sequence shown here is derived from an EMBL/GenBank/DDBJ whole genome shotgun (WGS) entry which is preliminary data.</text>
</comment>
<proteinExistence type="predicted"/>
<dbReference type="EMBL" id="LQZT01000002">
    <property type="protein sequence ID" value="OCW58970.1"/>
    <property type="molecule type" value="Genomic_DNA"/>
</dbReference>
<accession>A0A1C1YZY3</accession>
<gene>
    <name evidence="1" type="ORF">AWJ14_04445</name>
</gene>
<evidence type="ECO:0000313" key="1">
    <source>
        <dbReference type="EMBL" id="OCW58970.1"/>
    </source>
</evidence>
<sequence length="160" mass="17326">MKVLRFKIPGIPLVDGKTMLVAFAVVSDKVVGVGSQMIPQPEQKALSMLASVSQPSGVRIQSVNGWINAMPPGRPKVIAVVNVFAPCINYSFDFENKGSFGFTGRTLLVELKARLPGACQKAIFEGPVRFEAELESVEQFDSIAVAFEGELHFDALEITV</sequence>
<evidence type="ECO:0000313" key="2">
    <source>
        <dbReference type="Proteomes" id="UP000094795"/>
    </source>
</evidence>
<keyword evidence="2" id="KW-1185">Reference proteome</keyword>